<sequence length="167" mass="18439">MVSCFLSYIVDRISAATDAKSPTSSQNILAGRICLKKSYALGLPVVTLGKVSPAPPFYRRGSSPTSIDKGVIYDHVTRHVNCAHAELPFFSSASEPGKLYNPSRTCIEVNLQKHNLATQTNFSCRKVFLLLAAACTLAIERCWCVLRASFPLLCYYRHYRSVSGTED</sequence>
<organism evidence="1 2">
    <name type="scientific">Lojkania enalia</name>
    <dbReference type="NCBI Taxonomy" id="147567"/>
    <lineage>
        <taxon>Eukaryota</taxon>
        <taxon>Fungi</taxon>
        <taxon>Dikarya</taxon>
        <taxon>Ascomycota</taxon>
        <taxon>Pezizomycotina</taxon>
        <taxon>Dothideomycetes</taxon>
        <taxon>Pleosporomycetidae</taxon>
        <taxon>Pleosporales</taxon>
        <taxon>Pleosporales incertae sedis</taxon>
        <taxon>Lojkania</taxon>
    </lineage>
</organism>
<accession>A0A9P4N921</accession>
<dbReference type="AlphaFoldDB" id="A0A9P4N921"/>
<gene>
    <name evidence="1" type="ORF">CC78DRAFT_530543</name>
</gene>
<protein>
    <submittedName>
        <fullName evidence="1">Uncharacterized protein</fullName>
    </submittedName>
</protein>
<reference evidence="2" key="1">
    <citation type="journal article" date="2020" name="Stud. Mycol.">
        <title>101 Dothideomycetes genomes: A test case for predicting lifestyles and emergence of pathogens.</title>
        <authorList>
            <person name="Haridas S."/>
            <person name="Albert R."/>
            <person name="Binder M."/>
            <person name="Bloem J."/>
            <person name="LaButti K."/>
            <person name="Salamov A."/>
            <person name="Andreopoulos B."/>
            <person name="Baker S."/>
            <person name="Barry K."/>
            <person name="Bills G."/>
            <person name="Bluhm B."/>
            <person name="Cannon C."/>
            <person name="Castanera R."/>
            <person name="Culley D."/>
            <person name="Daum C."/>
            <person name="Ezra D."/>
            <person name="Gonzalez J."/>
            <person name="Henrissat B."/>
            <person name="Kuo A."/>
            <person name="Liang C."/>
            <person name="Lipzen A."/>
            <person name="Lutzoni F."/>
            <person name="Magnuson J."/>
            <person name="Mondo S."/>
            <person name="Nolan M."/>
            <person name="Ohm R."/>
            <person name="Pangilinan J."/>
            <person name="Park H.-J."/>
            <person name="Ramirez L."/>
            <person name="Alfaro M."/>
            <person name="Sun H."/>
            <person name="Tritt A."/>
            <person name="Yoshinaga Y."/>
            <person name="Zwiers L.-H."/>
            <person name="Turgeon B."/>
            <person name="Goodwin S."/>
            <person name="Spatafora J."/>
            <person name="Crous P."/>
            <person name="Grigoriev I."/>
        </authorList>
    </citation>
    <scope>NUCLEOTIDE SEQUENCE [LARGE SCALE GENOMIC DNA]</scope>
    <source>
        <strain evidence="2">CBS 304.66</strain>
    </source>
</reference>
<name>A0A9P4N921_9PLEO</name>
<dbReference type="EMBL" id="ML986589">
    <property type="protein sequence ID" value="KAF2267761.1"/>
    <property type="molecule type" value="Genomic_DNA"/>
</dbReference>
<keyword evidence="2" id="KW-1185">Reference proteome</keyword>
<evidence type="ECO:0000313" key="1">
    <source>
        <dbReference type="EMBL" id="KAF2267761.1"/>
    </source>
</evidence>
<proteinExistence type="predicted"/>
<dbReference type="Proteomes" id="UP000800093">
    <property type="component" value="Unassembled WGS sequence"/>
</dbReference>
<comment type="caution">
    <text evidence="1">The sequence shown here is derived from an EMBL/GenBank/DDBJ whole genome shotgun (WGS) entry which is preliminary data.</text>
</comment>
<evidence type="ECO:0000313" key="2">
    <source>
        <dbReference type="Proteomes" id="UP000800093"/>
    </source>
</evidence>